<dbReference type="EMBL" id="AOIO01000041">
    <property type="protein sequence ID" value="ELY97422.1"/>
    <property type="molecule type" value="Genomic_DNA"/>
</dbReference>
<dbReference type="AlphaFoldDB" id="M0AHP2"/>
<dbReference type="Gene3D" id="1.10.10.10">
    <property type="entry name" value="Winged helix-like DNA-binding domain superfamily/Winged helix DNA-binding domain"/>
    <property type="match status" value="2"/>
</dbReference>
<dbReference type="InterPro" id="IPR036390">
    <property type="entry name" value="WH_DNA-bd_sf"/>
</dbReference>
<dbReference type="InterPro" id="IPR013196">
    <property type="entry name" value="HTH_11"/>
</dbReference>
<comment type="caution">
    <text evidence="2">The sequence shown here is derived from an EMBL/GenBank/DDBJ whole genome shotgun (WGS) entry which is preliminary data.</text>
</comment>
<dbReference type="PATRIC" id="fig|29540.5.peg.4122"/>
<organism evidence="2 3">
    <name type="scientific">Natrialba asiatica (strain ATCC 700177 / DSM 12278 / JCM 9576 / FERM P-10747 / NBRC 102637 / 172P1)</name>
    <dbReference type="NCBI Taxonomy" id="29540"/>
    <lineage>
        <taxon>Archaea</taxon>
        <taxon>Methanobacteriati</taxon>
        <taxon>Methanobacteriota</taxon>
        <taxon>Stenosarchaea group</taxon>
        <taxon>Halobacteria</taxon>
        <taxon>Halobacteriales</taxon>
        <taxon>Natrialbaceae</taxon>
        <taxon>Natrialba</taxon>
    </lineage>
</organism>
<dbReference type="Proteomes" id="UP000011554">
    <property type="component" value="Unassembled WGS sequence"/>
</dbReference>
<dbReference type="InterPro" id="IPR036388">
    <property type="entry name" value="WH-like_DNA-bd_sf"/>
</dbReference>
<gene>
    <name evidence="2" type="ORF">C481_20271</name>
</gene>
<name>M0AHP2_NATA1</name>
<dbReference type="Pfam" id="PF08279">
    <property type="entry name" value="HTH_11"/>
    <property type="match status" value="1"/>
</dbReference>
<dbReference type="SUPFAM" id="SSF46785">
    <property type="entry name" value="Winged helix' DNA-binding domain"/>
    <property type="match status" value="1"/>
</dbReference>
<reference evidence="2 3" key="1">
    <citation type="journal article" date="2014" name="PLoS Genet.">
        <title>Phylogenetically driven sequencing of extremely halophilic archaea reveals strategies for static and dynamic osmo-response.</title>
        <authorList>
            <person name="Becker E.A."/>
            <person name="Seitzer P.M."/>
            <person name="Tritt A."/>
            <person name="Larsen D."/>
            <person name="Krusor M."/>
            <person name="Yao A.I."/>
            <person name="Wu D."/>
            <person name="Madern D."/>
            <person name="Eisen J.A."/>
            <person name="Darling A.E."/>
            <person name="Facciotti M.T."/>
        </authorList>
    </citation>
    <scope>NUCLEOTIDE SEQUENCE [LARGE SCALE GENOMIC DNA]</scope>
    <source>
        <strain evidence="2 3">DSM 12278</strain>
    </source>
</reference>
<evidence type="ECO:0000313" key="2">
    <source>
        <dbReference type="EMBL" id="ELY97422.1"/>
    </source>
</evidence>
<accession>M0AHP2</accession>
<evidence type="ECO:0000259" key="1">
    <source>
        <dbReference type="Pfam" id="PF08279"/>
    </source>
</evidence>
<protein>
    <recommendedName>
        <fullName evidence="1">Helix-turn-helix type 11 domain-containing protein</fullName>
    </recommendedName>
</protein>
<keyword evidence="3" id="KW-1185">Reference proteome</keyword>
<sequence>MSERDTKERIVTTLRNTDEPALSAQKLADELGLSVRTINNHVDTLLKDDRIAATQIGNATAYFIPFGDLPSHKKPDHTCQRCGRDVDENYDFAKIDTDTYFSGDTSEPGLTDFYVLCRFCYSDLVSWLYNDLGSIGDYPFVHNWDLPTEQLEEVREDPDTQTVYDGDNPRLHLSDEETAVYDFIHEHAGTGDEDEADPVRRETLIESIMEDYNLYRHEVELAIQDLKQRGQLFEPQYDQYLPAK</sequence>
<feature type="domain" description="Helix-turn-helix type 11" evidence="1">
    <location>
        <begin position="8"/>
        <end position="47"/>
    </location>
</feature>
<proteinExistence type="predicted"/>
<evidence type="ECO:0000313" key="3">
    <source>
        <dbReference type="Proteomes" id="UP000011554"/>
    </source>
</evidence>